<keyword evidence="2" id="KW-1185">Reference proteome</keyword>
<name>A0A3S1DJR0_9BACL</name>
<evidence type="ECO:0000313" key="1">
    <source>
        <dbReference type="EMBL" id="RUT46275.1"/>
    </source>
</evidence>
<sequence length="294" mass="33657">MAYQLKNKQLVIDIAEPGDYKGSRFDHSGFITRTTLLEGNHSFCVPESLNPAQGTGGVGICNEFGLSKAIGYDETEVEEKFPKVGVGLLSKTNNEKYDFSENYPLDPFDISALQKDSQSITFTVLPKDCRGFAVMLVKTISIEGNRLTIDYCLHNMGTRIIRTDEYAHNFFGIDDHLMGPDYVLKFPIELSPWSDDEETMDVLSFHEKEVRWKLEPEKEFYFRIKGFEAASYPWIWELLHEPSRTGVRELSKFTVSSVAVWGSRHVVSPEMFIELNLAPGEKKSWSRVYEFFTE</sequence>
<evidence type="ECO:0000313" key="2">
    <source>
        <dbReference type="Proteomes" id="UP000279446"/>
    </source>
</evidence>
<gene>
    <name evidence="1" type="ORF">EJP82_12405</name>
</gene>
<accession>A0A3S1DJR0</accession>
<comment type="caution">
    <text evidence="1">The sequence shown here is derived from an EMBL/GenBank/DDBJ whole genome shotgun (WGS) entry which is preliminary data.</text>
</comment>
<dbReference type="AlphaFoldDB" id="A0A3S1DJR0"/>
<dbReference type="Proteomes" id="UP000279446">
    <property type="component" value="Unassembled WGS sequence"/>
</dbReference>
<reference evidence="1 2" key="1">
    <citation type="submission" date="2018-12" db="EMBL/GenBank/DDBJ databases">
        <authorList>
            <person name="Sun L."/>
            <person name="Chen Z."/>
        </authorList>
    </citation>
    <scope>NUCLEOTIDE SEQUENCE [LARGE SCALE GENOMIC DNA]</scope>
    <source>
        <strain evidence="1 2">DSM 15890</strain>
    </source>
</reference>
<proteinExistence type="predicted"/>
<dbReference type="RefSeq" id="WP_127192379.1">
    <property type="nucleotide sequence ID" value="NZ_RZNY01000009.1"/>
</dbReference>
<organism evidence="1 2">
    <name type="scientific">Paenibacillus anaericanus</name>
    <dbReference type="NCBI Taxonomy" id="170367"/>
    <lineage>
        <taxon>Bacteria</taxon>
        <taxon>Bacillati</taxon>
        <taxon>Bacillota</taxon>
        <taxon>Bacilli</taxon>
        <taxon>Bacillales</taxon>
        <taxon>Paenibacillaceae</taxon>
        <taxon>Paenibacillus</taxon>
    </lineage>
</organism>
<evidence type="ECO:0008006" key="3">
    <source>
        <dbReference type="Google" id="ProtNLM"/>
    </source>
</evidence>
<dbReference type="OrthoDB" id="5621785at2"/>
<protein>
    <recommendedName>
        <fullName evidence="3">Aldose 1-epimerase</fullName>
    </recommendedName>
</protein>
<dbReference type="EMBL" id="RZNY01000009">
    <property type="protein sequence ID" value="RUT46275.1"/>
    <property type="molecule type" value="Genomic_DNA"/>
</dbReference>